<keyword evidence="1 2" id="KW-0732">Signal</keyword>
<sequence>MKKKLLLFAAMLLFSSNSHATRYYVNASATGNGNGLTWVNAFTSLQAAISATIAGDEIWAATGTYKPGTSRSASFVMKNGVNLYGGFAGTETMLSERNIATAPTTLSGDIGTLGNNNDNSYKVMKIENITIGITLDGFRIVSGYNQNDGSEGAGAFIQDNPGIITIKNCIFYDNYAYGYGGGLFIDQSDVNFENCEFLYNSNFDYGGGAIYASNVSGSNITLIKCKFVGNTSRSGAAISFDGPNLIIDRTVFCGNAATSYSIIGVGPTQTFKMTNCLVVGNQFGGSYGTLMSISPPNANSCYLVNNTICHNKSTTPDAMLYPGIRTLNNGAHFRNCIIYDNHTSGAYQLPSTNYTANNILSGSLPTGTNNVFTDPLFANPGSLAGAPFDSSAFDYSLTSSSPGINSGNATYLIAGYNTLDLNGNERIQQGVVDRGAIESPFLSTPEHVLGAADYIFSDGVLTFKNIDDFAGKDLTIYNMRGQSVHSVRIEENGIRLNLTSGLYFVSIDNKSIAKKIIVP</sequence>
<dbReference type="PANTHER" id="PTHR11319:SF35">
    <property type="entry name" value="OUTER MEMBRANE PROTEIN PMPC-RELATED"/>
    <property type="match status" value="1"/>
</dbReference>
<accession>A0A7Y8Y1Y0</accession>
<gene>
    <name evidence="3" type="ORF">HZF10_09210</name>
</gene>
<feature type="chain" id="PRO_5030561795" evidence="2">
    <location>
        <begin position="21"/>
        <end position="519"/>
    </location>
</feature>
<name>A0A7Y8Y1Y0_9FLAO</name>
<proteinExistence type="predicted"/>
<dbReference type="Proteomes" id="UP000535020">
    <property type="component" value="Unassembled WGS sequence"/>
</dbReference>
<dbReference type="InterPro" id="IPR006626">
    <property type="entry name" value="PbH1"/>
</dbReference>
<organism evidence="3 4">
    <name type="scientific">Flavobacterium agri</name>
    <dbReference type="NCBI Taxonomy" id="2743471"/>
    <lineage>
        <taxon>Bacteria</taxon>
        <taxon>Pseudomonadati</taxon>
        <taxon>Bacteroidota</taxon>
        <taxon>Flavobacteriia</taxon>
        <taxon>Flavobacteriales</taxon>
        <taxon>Flavobacteriaceae</taxon>
        <taxon>Flavobacterium</taxon>
    </lineage>
</organism>
<feature type="signal peptide" evidence="2">
    <location>
        <begin position="1"/>
        <end position="20"/>
    </location>
</feature>
<dbReference type="SUPFAM" id="SSF51126">
    <property type="entry name" value="Pectin lyase-like"/>
    <property type="match status" value="1"/>
</dbReference>
<evidence type="ECO:0000256" key="2">
    <source>
        <dbReference type="SAM" id="SignalP"/>
    </source>
</evidence>
<evidence type="ECO:0000313" key="3">
    <source>
        <dbReference type="EMBL" id="NYA71096.1"/>
    </source>
</evidence>
<protein>
    <submittedName>
        <fullName evidence="3">T9SS type A sorting domain-containing protein</fullName>
    </submittedName>
</protein>
<evidence type="ECO:0000313" key="4">
    <source>
        <dbReference type="Proteomes" id="UP000535020"/>
    </source>
</evidence>
<comment type="caution">
    <text evidence="3">The sequence shown here is derived from an EMBL/GenBank/DDBJ whole genome shotgun (WGS) entry which is preliminary data.</text>
</comment>
<dbReference type="InterPro" id="IPR026444">
    <property type="entry name" value="Secre_tail"/>
</dbReference>
<dbReference type="NCBIfam" id="TIGR04183">
    <property type="entry name" value="Por_Secre_tail"/>
    <property type="match status" value="1"/>
</dbReference>
<dbReference type="EMBL" id="JACBJI010000003">
    <property type="protein sequence ID" value="NYA71096.1"/>
    <property type="molecule type" value="Genomic_DNA"/>
</dbReference>
<dbReference type="Gene3D" id="2.160.20.10">
    <property type="entry name" value="Single-stranded right-handed beta-helix, Pectin lyase-like"/>
    <property type="match status" value="1"/>
</dbReference>
<dbReference type="SMART" id="SM00710">
    <property type="entry name" value="PbH1"/>
    <property type="match status" value="6"/>
</dbReference>
<keyword evidence="4" id="KW-1185">Reference proteome</keyword>
<reference evidence="3 4" key="1">
    <citation type="submission" date="2020-07" db="EMBL/GenBank/DDBJ databases">
        <authorList>
            <person name="Sun Q."/>
        </authorList>
    </citation>
    <scope>NUCLEOTIDE SEQUENCE [LARGE SCALE GENOMIC DNA]</scope>
    <source>
        <strain evidence="3 4">MAH-1</strain>
    </source>
</reference>
<dbReference type="AlphaFoldDB" id="A0A7Y8Y1Y0"/>
<dbReference type="InterPro" id="IPR012334">
    <property type="entry name" value="Pectin_lyas_fold"/>
</dbReference>
<dbReference type="InterPro" id="IPR011050">
    <property type="entry name" value="Pectin_lyase_fold/virulence"/>
</dbReference>
<evidence type="ECO:0000256" key="1">
    <source>
        <dbReference type="ARBA" id="ARBA00022729"/>
    </source>
</evidence>
<dbReference type="PANTHER" id="PTHR11319">
    <property type="entry name" value="G PROTEIN-COUPLED RECEPTOR-RELATED"/>
    <property type="match status" value="1"/>
</dbReference>
<dbReference type="RefSeq" id="WP_176005904.1">
    <property type="nucleotide sequence ID" value="NZ_JABWMI010000010.1"/>
</dbReference>